<dbReference type="OrthoDB" id="7874484at2"/>
<evidence type="ECO:0000256" key="1">
    <source>
        <dbReference type="SAM" id="Phobius"/>
    </source>
</evidence>
<protein>
    <submittedName>
        <fullName evidence="2">Uncharacterized protein</fullName>
    </submittedName>
</protein>
<keyword evidence="1" id="KW-0812">Transmembrane</keyword>
<evidence type="ECO:0000313" key="3">
    <source>
        <dbReference type="Proteomes" id="UP000199167"/>
    </source>
</evidence>
<organism evidence="2 3">
    <name type="scientific">Cognatiyoonia koreensis</name>
    <dbReference type="NCBI Taxonomy" id="364200"/>
    <lineage>
        <taxon>Bacteria</taxon>
        <taxon>Pseudomonadati</taxon>
        <taxon>Pseudomonadota</taxon>
        <taxon>Alphaproteobacteria</taxon>
        <taxon>Rhodobacterales</taxon>
        <taxon>Paracoccaceae</taxon>
        <taxon>Cognatiyoonia</taxon>
    </lineage>
</organism>
<gene>
    <name evidence="2" type="ORF">SAMN04488515_1004</name>
</gene>
<dbReference type="EMBL" id="FOIZ01000001">
    <property type="protein sequence ID" value="SEW09146.1"/>
    <property type="molecule type" value="Genomic_DNA"/>
</dbReference>
<feature type="transmembrane region" description="Helical" evidence="1">
    <location>
        <begin position="12"/>
        <end position="33"/>
    </location>
</feature>
<reference evidence="2 3" key="1">
    <citation type="submission" date="2016-10" db="EMBL/GenBank/DDBJ databases">
        <authorList>
            <person name="de Groot N.N."/>
        </authorList>
    </citation>
    <scope>NUCLEOTIDE SEQUENCE [LARGE SCALE GENOMIC DNA]</scope>
    <source>
        <strain evidence="2 3">DSM 17925</strain>
    </source>
</reference>
<keyword evidence="1" id="KW-0472">Membrane</keyword>
<name>A0A1I0P510_9RHOB</name>
<dbReference type="Proteomes" id="UP000199167">
    <property type="component" value="Unassembled WGS sequence"/>
</dbReference>
<sequence>MTRKPVSNRQVFGRIGVGFLIGFIVVVVTVYQLTFGAIAEYRALAKLERVSLFTLLDTTPAQADVFVFQDGSDGWFAVTEPQTVAAAEIGIYGRRFLGEMFNIDAQPMYCGGAGKALWVVKDQRMIGEHAYCRTRRMDLSELRPNARAVRVVTDSLTMDEAEALKDKIASNTDQFGIVLPTQYRDYQYSFDVDLPYRWSSADEQWHRSNEEEAIKAAITAQFPELAGSYALTVRNEYTGTNTNYVKDESGTGWVPAETGPSINHDGNTILLTDIDFITHINVRFTCDLAACETLQGIDLSEFATPNARNIAKLDQAVASAIFLKDIGTNPTKPTVADLKRDQISVSDMQVMRYTVSTAIFRD</sequence>
<dbReference type="AlphaFoldDB" id="A0A1I0P510"/>
<dbReference type="STRING" id="364200.SAMN04488515_1004"/>
<evidence type="ECO:0000313" key="2">
    <source>
        <dbReference type="EMBL" id="SEW09146.1"/>
    </source>
</evidence>
<dbReference type="RefSeq" id="WP_089990991.1">
    <property type="nucleotide sequence ID" value="NZ_FOIZ01000001.1"/>
</dbReference>
<proteinExistence type="predicted"/>
<keyword evidence="3" id="KW-1185">Reference proteome</keyword>
<accession>A0A1I0P510</accession>
<keyword evidence="1" id="KW-1133">Transmembrane helix</keyword>